<accession>A0A395NER6</accession>
<evidence type="ECO:0000256" key="1">
    <source>
        <dbReference type="ARBA" id="ARBA00004123"/>
    </source>
</evidence>
<evidence type="ECO:0000256" key="4">
    <source>
        <dbReference type="SAM" id="MobiDB-lite"/>
    </source>
</evidence>
<dbReference type="PANTHER" id="PTHR31001">
    <property type="entry name" value="UNCHARACTERIZED TRANSCRIPTIONAL REGULATORY PROTEIN"/>
    <property type="match status" value="1"/>
</dbReference>
<keyword evidence="8" id="KW-1185">Reference proteome</keyword>
<feature type="compositionally biased region" description="Basic and acidic residues" evidence="4">
    <location>
        <begin position="887"/>
        <end position="909"/>
    </location>
</feature>
<dbReference type="InterPro" id="IPR007219">
    <property type="entry name" value="XnlR_reg_dom"/>
</dbReference>
<dbReference type="GO" id="GO:0005634">
    <property type="term" value="C:nucleus"/>
    <property type="evidence" value="ECO:0007669"/>
    <property type="project" value="UniProtKB-SubCell"/>
</dbReference>
<dbReference type="SMART" id="SM00066">
    <property type="entry name" value="GAL4"/>
    <property type="match status" value="1"/>
</dbReference>
<evidence type="ECO:0000313" key="7">
    <source>
        <dbReference type="EMBL" id="RFU74371.1"/>
    </source>
</evidence>
<dbReference type="Pfam" id="PF25422">
    <property type="entry name" value="DUF7892"/>
    <property type="match status" value="1"/>
</dbReference>
<name>A0A395NER6_TRIAR</name>
<feature type="compositionally biased region" description="Polar residues" evidence="4">
    <location>
        <begin position="1446"/>
        <end position="1459"/>
    </location>
</feature>
<feature type="domain" description="Xylanolytic transcriptional activator regulatory" evidence="6">
    <location>
        <begin position="359"/>
        <end position="433"/>
    </location>
</feature>
<dbReference type="EMBL" id="PXOA01000543">
    <property type="protein sequence ID" value="RFU74371.1"/>
    <property type="molecule type" value="Genomic_DNA"/>
</dbReference>
<feature type="domain" description="Zn(2)-C6 fungal-type" evidence="5">
    <location>
        <begin position="28"/>
        <end position="74"/>
    </location>
</feature>
<dbReference type="InterPro" id="IPR036864">
    <property type="entry name" value="Zn2-C6_fun-type_DNA-bd_sf"/>
</dbReference>
<dbReference type="InterPro" id="IPR050613">
    <property type="entry name" value="Sec_Metabolite_Reg"/>
</dbReference>
<dbReference type="GO" id="GO:0006351">
    <property type="term" value="P:DNA-templated transcription"/>
    <property type="evidence" value="ECO:0007669"/>
    <property type="project" value="InterPro"/>
</dbReference>
<dbReference type="GO" id="GO:0003677">
    <property type="term" value="F:DNA binding"/>
    <property type="evidence" value="ECO:0007669"/>
    <property type="project" value="InterPro"/>
</dbReference>
<dbReference type="InterPro" id="IPR001810">
    <property type="entry name" value="F-box_dom"/>
</dbReference>
<dbReference type="Gene3D" id="4.10.240.10">
    <property type="entry name" value="Zn(2)-C6 fungal-type DNA-binding domain"/>
    <property type="match status" value="1"/>
</dbReference>
<dbReference type="Pfam" id="PF12937">
    <property type="entry name" value="F-box-like"/>
    <property type="match status" value="1"/>
</dbReference>
<protein>
    <submittedName>
        <fullName evidence="7">N-terminal binuclear zn cluster-containing</fullName>
    </submittedName>
</protein>
<dbReference type="Gene3D" id="1.20.1280.50">
    <property type="match status" value="1"/>
</dbReference>
<keyword evidence="2" id="KW-0479">Metal-binding</keyword>
<dbReference type="GO" id="GO:0000981">
    <property type="term" value="F:DNA-binding transcription factor activity, RNA polymerase II-specific"/>
    <property type="evidence" value="ECO:0007669"/>
    <property type="project" value="InterPro"/>
</dbReference>
<dbReference type="OrthoDB" id="762982at2759"/>
<gene>
    <name evidence="7" type="ORF">TARUN_7867</name>
</gene>
<dbReference type="Proteomes" id="UP000266272">
    <property type="component" value="Unassembled WGS sequence"/>
</dbReference>
<dbReference type="CDD" id="cd00067">
    <property type="entry name" value="GAL4"/>
    <property type="match status" value="1"/>
</dbReference>
<dbReference type="SUPFAM" id="SSF81383">
    <property type="entry name" value="F-box domain"/>
    <property type="match status" value="1"/>
</dbReference>
<sequence>MTPTPPSTNSSTGGRSPEEQFRVVRKRNRVPLSCYPCRTRKKCDRSHPCSNCTKREGNDTASCSYAAPVSRKKSQNQADATPDDMQNRIDRLEGLVLSLMHGGANVDPASAAAAGRAASTSQSLTDSGSSAKVGRDEAVTMVEDDSDVEDGLAASLGVLKVDPDKGKSMYIGQEHWHTLLSDIAEVKNYFMFHKKELETSYERVRLSKPIAAREGPTLLLGALPASEIELRAELPPKSSILTLCSRYFNSMDNAVCIIHGPTFFKQLKNHWEDPSKTPIMWLGLLYSVLTLAMLSYHKVGDEPPEWRGRTLELASEYRLRTVQCLIKADYTKPVEYTVEAMLLYVFGEYSSRWDADLGLWLIVSVITRIAFRMGYHRDAKWFPNITPFQAEMRRRAWALVRMSDVIFSHQVSLPNMIYEHDCDTQLPNNLFDDEFHPDSKELPPSRPASEPTPISYMIAKVKLCCELGNILQATNLVGKTVPYDEIIRFDAKLRQVMQELPPHLRLGTLEASQDPVTLIIARYNIDILYQKMLCLLHRKYLSKARHNPRYAFSRRSAIEASLQAMDHLAKLHRESQGNGRLRSVSWYIKSIATKEFTLPAMLLVLDLHYDNMAAQSPNNEDDNIFRYTDEQRNEMIGALETARGIWTNLANTSMEAFKATKIIEIMMEKIKVPSGDAMDSNSEQVSSRTDSLSASIVGSAVDQTPASLGFGSPLGIPGFGGQDPFSQNSAFMGMDFGLRAANGADFQQFDALNAGGAGSPLSMFTNMGGAGGSGDLASNFDWGAFENYAQMTTWGADQSFQIYGSGDQSSPEQGLGDAMDDVRQEHVVDASLALLRKLEDDIRVLNRSPKTSNQQLGSSDSSRTMELPNVAERKRKRIDFASSSEDGDSKKLRVSSADRESFDFGPPPRHDMSQQLPAEMWQHIFSLLSPHTLGALLRVCRLFHKYLDPASPFKVSAPVFHVSSILPTMSPDAIWRASRCLFLPKMPAPLREKSELDMWRFACSRSCQICGQLDKPDTSRHSLPWRRGPGNKTVTPIFLFFTNACGDCLIEKSVKEVDLLLSTSVPSIILPGLPMVFLTPDVNVVSPQEIRNTPVSPSVQLTKRYWPAQVESLQAELEDVKRFGLAATEEWIKGLESRGTEIIHDASRWERWRLSGGLRQMLMRSYSISPASTTDTVVRSGIQVLEKLDADVHFSVNHPPQRNPKRRAREVVAELQSERRADIEARAARLQPPIPPSALSNLPSFQAALQKIEPFDGKEWKLLKPRLLAQYKMLKNKEKKSALNTSTQQKLQHQINDKNAKELKNQGQYDIETLLRIHICSLAEQVINDRWGGGRNVQKTNCAHFATEVLAYIRNQFYLESSHASAASLTRRLTLDDMRWIFETKIGPLTNHHRKEFFFCSGCPNSKPYGFHAVVQHYAMKHATTKNSMTLHWKEEWPEEPPFRSSPIQQASAANSTPQHADDPGGISSSASRVDFMARVLKTTWKAIKNARNVPSSVKIYVLIHHIVKEYQEQYLEPAPFEVFLNGLDYHTSFSAVSNSQGLFCKLCMLSQKQDQDSKKIFSLCTLANHFHGVHYKERTPPTDWRVDMVWLPDMQIFHGLQAHIRNNKRVFELTSDAIPWLFKREEENSRGGLVPLRTRQSPATAGLEAVDADSTPVIHQFSDEKFLAVEDSPRLLPASAVYTGLDMVHEEHGYDVSRTQSTGERSFEDHNALGNTRSQYMVSVPDMGSDPSWESVHIGSRTVSSRGVVPEPRGHLKGLGV</sequence>
<dbReference type="CDD" id="cd12148">
    <property type="entry name" value="fungal_TF_MHR"/>
    <property type="match status" value="1"/>
</dbReference>
<comment type="subcellular location">
    <subcellularLocation>
        <location evidence="1">Nucleus</location>
    </subcellularLocation>
</comment>
<dbReference type="PANTHER" id="PTHR31001:SF49">
    <property type="entry name" value="ZN(II)2CYS6 TRANSCRIPTION FACTOR (EUROFUNG)"/>
    <property type="match status" value="1"/>
</dbReference>
<dbReference type="STRING" id="490622.A0A395NER6"/>
<dbReference type="SMART" id="SM00906">
    <property type="entry name" value="Fungal_trans"/>
    <property type="match status" value="1"/>
</dbReference>
<dbReference type="InterPro" id="IPR036047">
    <property type="entry name" value="F-box-like_dom_sf"/>
</dbReference>
<evidence type="ECO:0000256" key="3">
    <source>
        <dbReference type="ARBA" id="ARBA00023242"/>
    </source>
</evidence>
<feature type="region of interest" description="Disordered" evidence="4">
    <location>
        <begin position="1436"/>
        <end position="1470"/>
    </location>
</feature>
<feature type="region of interest" description="Disordered" evidence="4">
    <location>
        <begin position="41"/>
        <end position="86"/>
    </location>
</feature>
<keyword evidence="3" id="KW-0539">Nucleus</keyword>
<reference evidence="7 8" key="1">
    <citation type="journal article" date="2018" name="PLoS Pathog.">
        <title>Evolution of structural diversity of trichothecenes, a family of toxins produced by plant pathogenic and entomopathogenic fungi.</title>
        <authorList>
            <person name="Proctor R.H."/>
            <person name="McCormick S.P."/>
            <person name="Kim H.S."/>
            <person name="Cardoza R.E."/>
            <person name="Stanley A.M."/>
            <person name="Lindo L."/>
            <person name="Kelly A."/>
            <person name="Brown D.W."/>
            <person name="Lee T."/>
            <person name="Vaughan M.M."/>
            <person name="Alexander N.J."/>
            <person name="Busman M."/>
            <person name="Gutierrez S."/>
        </authorList>
    </citation>
    <scope>NUCLEOTIDE SEQUENCE [LARGE SCALE GENOMIC DNA]</scope>
    <source>
        <strain evidence="7 8">IBT 40837</strain>
    </source>
</reference>
<organism evidence="7 8">
    <name type="scientific">Trichoderma arundinaceum</name>
    <dbReference type="NCBI Taxonomy" id="490622"/>
    <lineage>
        <taxon>Eukaryota</taxon>
        <taxon>Fungi</taxon>
        <taxon>Dikarya</taxon>
        <taxon>Ascomycota</taxon>
        <taxon>Pezizomycotina</taxon>
        <taxon>Sordariomycetes</taxon>
        <taxon>Hypocreomycetidae</taxon>
        <taxon>Hypocreales</taxon>
        <taxon>Hypocreaceae</taxon>
        <taxon>Trichoderma</taxon>
    </lineage>
</organism>
<evidence type="ECO:0000256" key="2">
    <source>
        <dbReference type="ARBA" id="ARBA00022723"/>
    </source>
</evidence>
<dbReference type="GO" id="GO:0008270">
    <property type="term" value="F:zinc ion binding"/>
    <property type="evidence" value="ECO:0007669"/>
    <property type="project" value="InterPro"/>
</dbReference>
<evidence type="ECO:0000259" key="5">
    <source>
        <dbReference type="SMART" id="SM00066"/>
    </source>
</evidence>
<evidence type="ECO:0000259" key="6">
    <source>
        <dbReference type="SMART" id="SM00906"/>
    </source>
</evidence>
<evidence type="ECO:0000313" key="8">
    <source>
        <dbReference type="Proteomes" id="UP000266272"/>
    </source>
</evidence>
<dbReference type="CDD" id="cd09917">
    <property type="entry name" value="F-box_SF"/>
    <property type="match status" value="1"/>
</dbReference>
<feature type="compositionally biased region" description="Polar residues" evidence="4">
    <location>
        <begin position="848"/>
        <end position="864"/>
    </location>
</feature>
<comment type="caution">
    <text evidence="7">The sequence shown here is derived from an EMBL/GenBank/DDBJ whole genome shotgun (WGS) entry which is preliminary data.</text>
</comment>
<feature type="region of interest" description="Disordered" evidence="4">
    <location>
        <begin position="1"/>
        <end position="24"/>
    </location>
</feature>
<dbReference type="Pfam" id="PF04082">
    <property type="entry name" value="Fungal_trans"/>
    <property type="match status" value="1"/>
</dbReference>
<dbReference type="InterPro" id="IPR057214">
    <property type="entry name" value="DUF7892"/>
</dbReference>
<proteinExistence type="predicted"/>
<dbReference type="InterPro" id="IPR001138">
    <property type="entry name" value="Zn2Cys6_DnaBD"/>
</dbReference>
<feature type="region of interest" description="Disordered" evidence="4">
    <location>
        <begin position="846"/>
        <end position="909"/>
    </location>
</feature>